<proteinExistence type="predicted"/>
<gene>
    <name evidence="2" type="ORF">E4634_09975</name>
</gene>
<evidence type="ECO:0000256" key="1">
    <source>
        <dbReference type="SAM" id="Phobius"/>
    </source>
</evidence>
<dbReference type="AlphaFoldDB" id="A0A4Z0M0Z5"/>
<protein>
    <recommendedName>
        <fullName evidence="4">Transmembrane protein (PGPGW)</fullName>
    </recommendedName>
</protein>
<comment type="caution">
    <text evidence="2">The sequence shown here is derived from an EMBL/GenBank/DDBJ whole genome shotgun (WGS) entry which is preliminary data.</text>
</comment>
<evidence type="ECO:0000313" key="3">
    <source>
        <dbReference type="Proteomes" id="UP000298050"/>
    </source>
</evidence>
<feature type="transmembrane region" description="Helical" evidence="1">
    <location>
        <begin position="67"/>
        <end position="97"/>
    </location>
</feature>
<dbReference type="Pfam" id="PF09656">
    <property type="entry name" value="PGPGW"/>
    <property type="match status" value="1"/>
</dbReference>
<dbReference type="Proteomes" id="UP000298050">
    <property type="component" value="Unassembled WGS sequence"/>
</dbReference>
<sequence>MQALERYLPELIFWAGVLSLVSLLALLVAVPWVVARLPHDYFSAEDRHSLMPRSGPPEWLLSALKNLLGALLLVLGVIMLFTPGQGLLTMLVGLMLMNFPGKYRLERALVAQPKVLDALNWMRRRRDLPPFDAPR</sequence>
<dbReference type="RefSeq" id="WP_135443439.1">
    <property type="nucleotide sequence ID" value="NZ_SRLE01000007.1"/>
</dbReference>
<dbReference type="EMBL" id="SRLE01000007">
    <property type="protein sequence ID" value="TGD73353.1"/>
    <property type="molecule type" value="Genomic_DNA"/>
</dbReference>
<reference evidence="2 3" key="1">
    <citation type="submission" date="2019-04" db="EMBL/GenBank/DDBJ databases">
        <title>Taxonomy of novel Haliea sp. from mangrove soil of West Coast of India.</title>
        <authorList>
            <person name="Verma A."/>
            <person name="Kumar P."/>
            <person name="Krishnamurthi S."/>
        </authorList>
    </citation>
    <scope>NUCLEOTIDE SEQUENCE [LARGE SCALE GENOMIC DNA]</scope>
    <source>
        <strain evidence="2 3">SAOS-164</strain>
    </source>
</reference>
<keyword evidence="1" id="KW-0812">Transmembrane</keyword>
<evidence type="ECO:0000313" key="2">
    <source>
        <dbReference type="EMBL" id="TGD73353.1"/>
    </source>
</evidence>
<evidence type="ECO:0008006" key="4">
    <source>
        <dbReference type="Google" id="ProtNLM"/>
    </source>
</evidence>
<dbReference type="InterPro" id="IPR019099">
    <property type="entry name" value="Uncharacterised_PGPGW_TM"/>
</dbReference>
<keyword evidence="1" id="KW-0472">Membrane</keyword>
<dbReference type="OrthoDB" id="9800130at2"/>
<organism evidence="2 3">
    <name type="scientific">Mangrovimicrobium sediminis</name>
    <dbReference type="NCBI Taxonomy" id="2562682"/>
    <lineage>
        <taxon>Bacteria</taxon>
        <taxon>Pseudomonadati</taxon>
        <taxon>Pseudomonadota</taxon>
        <taxon>Gammaproteobacteria</taxon>
        <taxon>Cellvibrionales</taxon>
        <taxon>Halieaceae</taxon>
        <taxon>Mangrovimicrobium</taxon>
    </lineage>
</organism>
<keyword evidence="1" id="KW-1133">Transmembrane helix</keyword>
<feature type="transmembrane region" description="Helical" evidence="1">
    <location>
        <begin position="12"/>
        <end position="34"/>
    </location>
</feature>
<name>A0A4Z0M0Z5_9GAMM</name>
<keyword evidence="3" id="KW-1185">Reference proteome</keyword>
<accession>A0A4Z0M0Z5</accession>